<dbReference type="STRING" id="183.GCA_002009735_02827"/>
<dbReference type="PROSITE" id="PS51257">
    <property type="entry name" value="PROKAR_LIPOPROTEIN"/>
    <property type="match status" value="1"/>
</dbReference>
<protein>
    <recommendedName>
        <fullName evidence="3">Lipoprotein</fullName>
    </recommendedName>
</protein>
<dbReference type="Proteomes" id="UP000005737">
    <property type="component" value="Unassembled WGS sequence"/>
</dbReference>
<proteinExistence type="predicted"/>
<evidence type="ECO:0000313" key="2">
    <source>
        <dbReference type="Proteomes" id="UP000005737"/>
    </source>
</evidence>
<gene>
    <name evidence="1" type="ORF">Lepil_4041</name>
</gene>
<dbReference type="EMBL" id="JH597773">
    <property type="protein sequence ID" value="EHQ08688.1"/>
    <property type="molecule type" value="Genomic_DNA"/>
</dbReference>
<reference evidence="1 2" key="1">
    <citation type="submission" date="2011-10" db="EMBL/GenBank/DDBJ databases">
        <title>The Improved High-Quality Draft genome of Leptonema illini DSM 21528.</title>
        <authorList>
            <consortium name="US DOE Joint Genome Institute (JGI-PGF)"/>
            <person name="Lucas S."/>
            <person name="Copeland A."/>
            <person name="Lapidus A."/>
            <person name="Glavina del Rio T."/>
            <person name="Dalin E."/>
            <person name="Tice H."/>
            <person name="Bruce D."/>
            <person name="Goodwin L."/>
            <person name="Pitluck S."/>
            <person name="Peters L."/>
            <person name="Mikhailova N."/>
            <person name="Held B."/>
            <person name="Kyrpides N."/>
            <person name="Mavromatis K."/>
            <person name="Ivanova N."/>
            <person name="Markowitz V."/>
            <person name="Cheng J.-F."/>
            <person name="Hugenholtz P."/>
            <person name="Woyke T."/>
            <person name="Wu D."/>
            <person name="Gronow S."/>
            <person name="Wellnitz S."/>
            <person name="Brambilla E.-M."/>
            <person name="Klenk H.-P."/>
            <person name="Eisen J.A."/>
        </authorList>
    </citation>
    <scope>NUCLEOTIDE SEQUENCE [LARGE SCALE GENOMIC DNA]</scope>
    <source>
        <strain evidence="1 2">DSM 21528</strain>
    </source>
</reference>
<keyword evidence="2" id="KW-1185">Reference proteome</keyword>
<accession>H2CC16</accession>
<evidence type="ECO:0008006" key="3">
    <source>
        <dbReference type="Google" id="ProtNLM"/>
    </source>
</evidence>
<name>H2CC16_9LEPT</name>
<dbReference type="HOGENOM" id="CLU_1407261_0_0_12"/>
<evidence type="ECO:0000313" key="1">
    <source>
        <dbReference type="EMBL" id="EHQ08688.1"/>
    </source>
</evidence>
<organism evidence="1 2">
    <name type="scientific">Leptonema illini DSM 21528</name>
    <dbReference type="NCBI Taxonomy" id="929563"/>
    <lineage>
        <taxon>Bacteria</taxon>
        <taxon>Pseudomonadati</taxon>
        <taxon>Spirochaetota</taxon>
        <taxon>Spirochaetia</taxon>
        <taxon>Leptospirales</taxon>
        <taxon>Leptospiraceae</taxon>
        <taxon>Leptonema</taxon>
    </lineage>
</organism>
<sequence length="193" mass="21821">MKHLIFAGSLFLGFGFLSSCIPGEHPSQNKVVPLILSLAYTPAPPEAVRTQIVEEMFPASGPLALVEGEREYLQYQMLERYNQGFYEPAVQPLIARDMQSVFASALEEDGTTMASLNADFRREVERVLTTAPEGILWNIRYIAANSAVMSDEMLQEEGFWAGDISREDFEENKRFMLALYETVSLEIERRQGQ</sequence>
<dbReference type="AlphaFoldDB" id="H2CC16"/>